<dbReference type="RefSeq" id="WP_275032917.1">
    <property type="nucleotide sequence ID" value="NZ_CP118615.1"/>
</dbReference>
<dbReference type="Gene3D" id="2.130.10.10">
    <property type="entry name" value="YVTN repeat-like/Quinoprotein amine dehydrogenase"/>
    <property type="match status" value="1"/>
</dbReference>
<accession>A0ABY7ZT07</accession>
<name>A0ABY7ZT07_9ACTN</name>
<dbReference type="Proteomes" id="UP001219605">
    <property type="component" value="Chromosome"/>
</dbReference>
<evidence type="ECO:0000313" key="2">
    <source>
        <dbReference type="Proteomes" id="UP001219605"/>
    </source>
</evidence>
<organism evidence="1 2">
    <name type="scientific">Micromonospora cathayae</name>
    <dbReference type="NCBI Taxonomy" id="3028804"/>
    <lineage>
        <taxon>Bacteria</taxon>
        <taxon>Bacillati</taxon>
        <taxon>Actinomycetota</taxon>
        <taxon>Actinomycetes</taxon>
        <taxon>Micromonosporales</taxon>
        <taxon>Micromonosporaceae</taxon>
        <taxon>Micromonospora</taxon>
    </lineage>
</organism>
<protein>
    <recommendedName>
        <fullName evidence="3">BNR repeat-like domain-containing protein</fullName>
    </recommendedName>
</protein>
<proteinExistence type="predicted"/>
<keyword evidence="2" id="KW-1185">Reference proteome</keyword>
<reference evidence="1 2" key="1">
    <citation type="submission" date="2023-02" db="EMBL/GenBank/DDBJ databases">
        <authorList>
            <person name="Mo P."/>
        </authorList>
    </citation>
    <scope>NUCLEOTIDE SEQUENCE [LARGE SCALE GENOMIC DNA]</scope>
    <source>
        <strain evidence="1 2">HUAS 3</strain>
    </source>
</reference>
<dbReference type="EMBL" id="CP118615">
    <property type="protein sequence ID" value="WDZ86132.1"/>
    <property type="molecule type" value="Genomic_DNA"/>
</dbReference>
<dbReference type="InterPro" id="IPR015943">
    <property type="entry name" value="WD40/YVTN_repeat-like_dom_sf"/>
</dbReference>
<sequence>MAARLSRWTVTLLVVPALVGCSIGDVRRPPPPVATTPPVGVVTPVPGPSPIPFAEVRRTQVAVPERYDRPYVEFVDGQRGYALFAACDGKLAGSDCPALLWATVDGGRSWRKLRHPRPVAENQQLYAAPGLLLLFSEPHGYHLSTDGGATFTSSGTSPPPQWRAAQGRFQYAEETGQVAEWDGRRLRPLAVQPEVPGLNSVASHRDLVVAAGLRDGRPYAAISSDGGRNWRRQAMSVPDGEVGVLRAVVDSSDTAWLIGERPDRTTFPALWRSPGLDWEPVRADGHPERVGSVAAIGLNMLAVNGPDGVGVVTGNRYHRMGWPVTPEHHLTVLADGTLCARGPAGVVLAAALPSERRWVNVVLERR</sequence>
<evidence type="ECO:0008006" key="3">
    <source>
        <dbReference type="Google" id="ProtNLM"/>
    </source>
</evidence>
<evidence type="ECO:0000313" key="1">
    <source>
        <dbReference type="EMBL" id="WDZ86132.1"/>
    </source>
</evidence>
<gene>
    <name evidence="1" type="ORF">PVK37_06850</name>
</gene>
<dbReference type="SUPFAM" id="SSF110296">
    <property type="entry name" value="Oligoxyloglucan reducing end-specific cellobiohydrolase"/>
    <property type="match status" value="1"/>
</dbReference>
<dbReference type="PROSITE" id="PS51257">
    <property type="entry name" value="PROKAR_LIPOPROTEIN"/>
    <property type="match status" value="1"/>
</dbReference>